<accession>A0A8B8IU40</accession>
<evidence type="ECO:0000256" key="5">
    <source>
        <dbReference type="ARBA" id="ARBA00022638"/>
    </source>
</evidence>
<dbReference type="RefSeq" id="XP_026500664.2">
    <property type="nucleotide sequence ID" value="XM_026644879.2"/>
</dbReference>
<dbReference type="InterPro" id="IPR001916">
    <property type="entry name" value="Glyco_hydro_22"/>
</dbReference>
<feature type="domain" description="Glycosyl hydrolases family 22 (GH22)" evidence="12">
    <location>
        <begin position="90"/>
        <end position="108"/>
    </location>
</feature>
<dbReference type="PROSITE" id="PS00128">
    <property type="entry name" value="GLYCOSYL_HYDROL_F22_1"/>
    <property type="match status" value="1"/>
</dbReference>
<dbReference type="GeneID" id="113404108"/>
<feature type="compositionally biased region" description="Low complexity" evidence="11">
    <location>
        <begin position="530"/>
        <end position="546"/>
    </location>
</feature>
<dbReference type="GO" id="GO:0042742">
    <property type="term" value="P:defense response to bacterium"/>
    <property type="evidence" value="ECO:0007669"/>
    <property type="project" value="UniProtKB-KW"/>
</dbReference>
<dbReference type="SMART" id="SM00263">
    <property type="entry name" value="LYZ1"/>
    <property type="match status" value="1"/>
</dbReference>
<gene>
    <name evidence="14" type="primary">LOC113404108</name>
</gene>
<feature type="compositionally biased region" description="Polar residues" evidence="11">
    <location>
        <begin position="370"/>
        <end position="383"/>
    </location>
</feature>
<protein>
    <recommendedName>
        <fullName evidence="3">Lysozyme</fullName>
        <ecNumber evidence="2">3.2.1.17</ecNumber>
    </recommendedName>
    <alternativeName>
        <fullName evidence="9">1,4-beta-N-acetylmuramidase</fullName>
    </alternativeName>
</protein>
<evidence type="ECO:0000256" key="2">
    <source>
        <dbReference type="ARBA" id="ARBA00012732"/>
    </source>
</evidence>
<feature type="region of interest" description="Disordered" evidence="11">
    <location>
        <begin position="238"/>
        <end position="259"/>
    </location>
</feature>
<feature type="region of interest" description="Disordered" evidence="11">
    <location>
        <begin position="344"/>
        <end position="421"/>
    </location>
</feature>
<keyword evidence="13" id="KW-1185">Reference proteome</keyword>
<feature type="region of interest" description="Disordered" evidence="11">
    <location>
        <begin position="472"/>
        <end position="513"/>
    </location>
</feature>
<evidence type="ECO:0000259" key="12">
    <source>
        <dbReference type="PROSITE" id="PS00128"/>
    </source>
</evidence>
<evidence type="ECO:0000313" key="13">
    <source>
        <dbReference type="Proteomes" id="UP001652626"/>
    </source>
</evidence>
<evidence type="ECO:0000256" key="7">
    <source>
        <dbReference type="ARBA" id="ARBA00023157"/>
    </source>
</evidence>
<dbReference type="AlphaFoldDB" id="A0A8B8IU40"/>
<dbReference type="Gene3D" id="1.10.530.10">
    <property type="match status" value="1"/>
</dbReference>
<feature type="compositionally biased region" description="Polar residues" evidence="11">
    <location>
        <begin position="344"/>
        <end position="362"/>
    </location>
</feature>
<evidence type="ECO:0000256" key="6">
    <source>
        <dbReference type="ARBA" id="ARBA00022801"/>
    </source>
</evidence>
<dbReference type="PRINTS" id="PR00135">
    <property type="entry name" value="LYZLACT"/>
</dbReference>
<organism evidence="13 14">
    <name type="scientific">Vanessa tameamea</name>
    <name type="common">Kamehameha butterfly</name>
    <dbReference type="NCBI Taxonomy" id="334116"/>
    <lineage>
        <taxon>Eukaryota</taxon>
        <taxon>Metazoa</taxon>
        <taxon>Ecdysozoa</taxon>
        <taxon>Arthropoda</taxon>
        <taxon>Hexapoda</taxon>
        <taxon>Insecta</taxon>
        <taxon>Pterygota</taxon>
        <taxon>Neoptera</taxon>
        <taxon>Endopterygota</taxon>
        <taxon>Lepidoptera</taxon>
        <taxon>Glossata</taxon>
        <taxon>Ditrysia</taxon>
        <taxon>Papilionoidea</taxon>
        <taxon>Nymphalidae</taxon>
        <taxon>Nymphalinae</taxon>
        <taxon>Vanessa</taxon>
    </lineage>
</organism>
<feature type="compositionally biased region" description="Low complexity" evidence="11">
    <location>
        <begin position="402"/>
        <end position="417"/>
    </location>
</feature>
<dbReference type="PANTHER" id="PTHR11407:SF63">
    <property type="entry name" value="LYSOZYME C"/>
    <property type="match status" value="1"/>
</dbReference>
<feature type="region of interest" description="Disordered" evidence="11">
    <location>
        <begin position="527"/>
        <end position="551"/>
    </location>
</feature>
<feature type="compositionally biased region" description="Polar residues" evidence="11">
    <location>
        <begin position="473"/>
        <end position="513"/>
    </location>
</feature>
<feature type="compositionally biased region" description="Polar residues" evidence="11">
    <location>
        <begin position="239"/>
        <end position="248"/>
    </location>
</feature>
<dbReference type="Pfam" id="PF00062">
    <property type="entry name" value="Lys"/>
    <property type="match status" value="1"/>
</dbReference>
<dbReference type="OrthoDB" id="195015at2759"/>
<dbReference type="SUPFAM" id="SSF53955">
    <property type="entry name" value="Lysozyme-like"/>
    <property type="match status" value="1"/>
</dbReference>
<evidence type="ECO:0000256" key="8">
    <source>
        <dbReference type="ARBA" id="ARBA00023295"/>
    </source>
</evidence>
<dbReference type="InterPro" id="IPR023346">
    <property type="entry name" value="Lysozyme-like_dom_sf"/>
</dbReference>
<proteinExistence type="inferred from homology"/>
<keyword evidence="8" id="KW-0326">Glycosidase</keyword>
<dbReference type="GO" id="GO:0003796">
    <property type="term" value="F:lysozyme activity"/>
    <property type="evidence" value="ECO:0007669"/>
    <property type="project" value="UniProtKB-EC"/>
</dbReference>
<sequence>MPDAQTHFTMFGVVLLTGTLIALANARIYERCELARDLLKFGVTRDDVATWVCIAFHESRFDTAARNPHSGDHGLLQISELYWCGPGKACGVPCSAFRNEDIYDDVQCALRIHEEHTRLQGNGFLAWVVYPHHCKHNAKKYIIDCDTSVKHTPAKFDDRARHIKTFERNNTNPQFVGYPDIDKLKPPYLAINELFKGNYMNEFEKGYYNNKRPLNWLNFKIDNIDNLKLPDLTKKGYSERTTPSTNTLDPAIIGIKPPSPRKIESNQFRRRMMNSRTISTKNDDINDNQFRKTFGEVSPTNNVYVEIDLSQNPFIHLQKMSTKSSTEIPYPTRGLSTYNQNDMNNFASTTPRISTTLGSTMSSERRMSTEKNYSLHTTTPKTITSRRGKSRYVPENNNPDHSTLSSPSSTTSSPTVTRINKSDTAKVNINYNISMNSSNKSERRELELLETTSPATYTISNKSNKSMEIMENKATSSVDENSSIKTQQYENKPKTQTTNTSIEMSGSSTRFSWDSPRYIQTTVSTPQTIRTTTSRASAPTTPAPTTERVVPSSNVTPFVTQTTTDPTPTVRSTQSIFDLYLNPTKATLRPFKFSSFENSPFKVRIFSGGTTTPPASYLASRKLRR</sequence>
<dbReference type="InterPro" id="IPR019799">
    <property type="entry name" value="Glyco_hydro_22_CS"/>
</dbReference>
<dbReference type="PANTHER" id="PTHR11407">
    <property type="entry name" value="LYSOZYME C"/>
    <property type="match status" value="1"/>
</dbReference>
<evidence type="ECO:0000313" key="14">
    <source>
        <dbReference type="RefSeq" id="XP_026500664.2"/>
    </source>
</evidence>
<dbReference type="Proteomes" id="UP001652626">
    <property type="component" value="Chromosome Z"/>
</dbReference>
<evidence type="ECO:0000256" key="3">
    <source>
        <dbReference type="ARBA" id="ARBA00020438"/>
    </source>
</evidence>
<keyword evidence="4" id="KW-0929">Antimicrobial</keyword>
<evidence type="ECO:0000256" key="11">
    <source>
        <dbReference type="SAM" id="MobiDB-lite"/>
    </source>
</evidence>
<evidence type="ECO:0000256" key="4">
    <source>
        <dbReference type="ARBA" id="ARBA00022529"/>
    </source>
</evidence>
<keyword evidence="7" id="KW-1015">Disulfide bond</keyword>
<evidence type="ECO:0000256" key="1">
    <source>
        <dbReference type="ARBA" id="ARBA00000632"/>
    </source>
</evidence>
<reference evidence="14" key="1">
    <citation type="submission" date="2025-08" db="UniProtKB">
        <authorList>
            <consortium name="RefSeq"/>
        </authorList>
    </citation>
    <scope>IDENTIFICATION</scope>
    <source>
        <tissue evidence="14">Whole body</tissue>
    </source>
</reference>
<dbReference type="CDD" id="cd16899">
    <property type="entry name" value="LYZ_C_invert"/>
    <property type="match status" value="1"/>
</dbReference>
<dbReference type="GO" id="GO:0031640">
    <property type="term" value="P:killing of cells of another organism"/>
    <property type="evidence" value="ECO:0007669"/>
    <property type="project" value="UniProtKB-KW"/>
</dbReference>
<evidence type="ECO:0000256" key="10">
    <source>
        <dbReference type="RuleBase" id="RU004440"/>
    </source>
</evidence>
<keyword evidence="5" id="KW-0081">Bacteriolytic enzyme</keyword>
<evidence type="ECO:0000256" key="9">
    <source>
        <dbReference type="ARBA" id="ARBA00031262"/>
    </source>
</evidence>
<dbReference type="PROSITE" id="PS51348">
    <property type="entry name" value="GLYCOSYL_HYDROL_F22_2"/>
    <property type="match status" value="1"/>
</dbReference>
<keyword evidence="6" id="KW-0378">Hydrolase</keyword>
<dbReference type="OMA" id="CALRIHE"/>
<comment type="similarity">
    <text evidence="10">Belongs to the glycosyl hydrolase 22 family.</text>
</comment>
<dbReference type="EC" id="3.2.1.17" evidence="2"/>
<comment type="catalytic activity">
    <reaction evidence="1">
        <text>Hydrolysis of (1-&gt;4)-beta-linkages between N-acetylmuramic acid and N-acetyl-D-glucosamine residues in a peptidoglycan and between N-acetyl-D-glucosamine residues in chitodextrins.</text>
        <dbReference type="EC" id="3.2.1.17"/>
    </reaction>
</comment>
<name>A0A8B8IU40_VANTA</name>